<dbReference type="PROSITE" id="PS00108">
    <property type="entry name" value="PROTEIN_KINASE_ST"/>
    <property type="match status" value="1"/>
</dbReference>
<dbReference type="InterPro" id="IPR000719">
    <property type="entry name" value="Prot_kinase_dom"/>
</dbReference>
<evidence type="ECO:0000313" key="12">
    <source>
        <dbReference type="Proteomes" id="UP000075243"/>
    </source>
</evidence>
<evidence type="ECO:0000256" key="3">
    <source>
        <dbReference type="ARBA" id="ARBA00022679"/>
    </source>
</evidence>
<dbReference type="Gene3D" id="1.10.510.10">
    <property type="entry name" value="Transferase(Phosphotransferase) domain 1"/>
    <property type="match status" value="1"/>
</dbReference>
<comment type="catalytic activity">
    <reaction evidence="8">
        <text>L-seryl-[protein] + ATP = O-phospho-L-seryl-[protein] + ADP + H(+)</text>
        <dbReference type="Rhea" id="RHEA:17989"/>
        <dbReference type="Rhea" id="RHEA-COMP:9863"/>
        <dbReference type="Rhea" id="RHEA-COMP:11604"/>
        <dbReference type="ChEBI" id="CHEBI:15378"/>
        <dbReference type="ChEBI" id="CHEBI:29999"/>
        <dbReference type="ChEBI" id="CHEBI:30616"/>
        <dbReference type="ChEBI" id="CHEBI:83421"/>
        <dbReference type="ChEBI" id="CHEBI:456216"/>
        <dbReference type="EC" id="2.7.11.1"/>
    </reaction>
</comment>
<keyword evidence="2" id="KW-0723">Serine/threonine-protein kinase</keyword>
<dbReference type="AlphaFoldDB" id="A0A151TFI4"/>
<evidence type="ECO:0000256" key="2">
    <source>
        <dbReference type="ARBA" id="ARBA00022527"/>
    </source>
</evidence>
<dbReference type="InterPro" id="IPR050588">
    <property type="entry name" value="WNK_Ser-Thr_kinase"/>
</dbReference>
<evidence type="ECO:0000256" key="6">
    <source>
        <dbReference type="ARBA" id="ARBA00022840"/>
    </source>
</evidence>
<dbReference type="Gramene" id="C.cajan_11720.t">
    <property type="protein sequence ID" value="C.cajan_11720.t"/>
    <property type="gene ID" value="C.cajan_11720"/>
</dbReference>
<evidence type="ECO:0000256" key="4">
    <source>
        <dbReference type="ARBA" id="ARBA00022741"/>
    </source>
</evidence>
<proteinExistence type="predicted"/>
<feature type="domain" description="Protein kinase" evidence="10">
    <location>
        <begin position="61"/>
        <end position="319"/>
    </location>
</feature>
<dbReference type="Proteomes" id="UP000075243">
    <property type="component" value="Chromosome 6"/>
</dbReference>
<dbReference type="SUPFAM" id="SSF56112">
    <property type="entry name" value="Protein kinase-like (PK-like)"/>
    <property type="match status" value="1"/>
</dbReference>
<dbReference type="PANTHER" id="PTHR13902">
    <property type="entry name" value="SERINE/THREONINE-PROTEIN KINASE WNK WITH NO LYSINE -RELATED"/>
    <property type="match status" value="1"/>
</dbReference>
<evidence type="ECO:0000256" key="8">
    <source>
        <dbReference type="ARBA" id="ARBA00048679"/>
    </source>
</evidence>
<dbReference type="FunFam" id="3.30.200.20:FF:000075">
    <property type="entry name" value="Probable serine/threonine-protein kinase WNK1"/>
    <property type="match status" value="1"/>
</dbReference>
<dbReference type="InterPro" id="IPR008271">
    <property type="entry name" value="Ser/Thr_kinase_AS"/>
</dbReference>
<dbReference type="EC" id="2.7.11.1" evidence="1"/>
<evidence type="ECO:0000313" key="11">
    <source>
        <dbReference type="EMBL" id="KYP65807.1"/>
    </source>
</evidence>
<dbReference type="FunFam" id="1.10.510.10:FF:000046">
    <property type="entry name" value="probable serine/threonine-protein kinase WNK9"/>
    <property type="match status" value="1"/>
</dbReference>
<accession>A0A151TFI4</accession>
<dbReference type="OMA" id="FQAPCEV"/>
<evidence type="ECO:0000259" key="10">
    <source>
        <dbReference type="PROSITE" id="PS50011"/>
    </source>
</evidence>
<sequence>MVAKDYNHLTCTVVNMGKMMQSIDYSTLFWLFFGVFSHREHKEDGKGEHGYVETDPTGRYGRFGDVLGKGAMKTVYKAIDEVLGIEVAWNQVRLNEALRTPDDLQRLYSEVHLLSTLKHQSIIRFYTSWIDVDNKAFNFVTELFTSGSLREYRKKYKRVSIQAIKHWARQILQGLVYLHCHDPPVIHRDLKCDNIFVNGHLGQVKIGDLGLAAILRGSQSAHSVIGTPEFMAPELYEEEYNELADVYSFGMCVLEMLTSEYPYSECSNPAQIYKKVTSGKLPLAFFRIEDMEAQMFIGKCLLPAANRPSAKELLLDPFLVSDDSTSTIKFAIQKPFLNASEMEKLQLSDNLPRTGMKVIGKLNPEDDTIFLKVQISDKDGSVRNVFFPFDIFNDTPIDVATEMVKELEIADWEPFEIANMIDREISALLPHRRESDTFSYLDDDDGPHHHFRSFSSSSSFKESMSDLVSKAEEISSGYYWLHDELHDDTSSQCSSQGTYSNLNYYSVDDQEYNVSSRKDNKLPIIKSHKGKMVSPGEDFSNFSQCKGMVGSHIPFTCKSKMTTKNHRLTRNRSLIDLRSQLLHRSLVEEINKRRLFKTVGAVENIGFQAPCDVTTKRSQPACAASNENSQRSGKGEKIKR</sequence>
<dbReference type="EMBL" id="CM003608">
    <property type="protein sequence ID" value="KYP65807.1"/>
    <property type="molecule type" value="Genomic_DNA"/>
</dbReference>
<dbReference type="CDD" id="cd13983">
    <property type="entry name" value="STKc_WNK"/>
    <property type="match status" value="1"/>
</dbReference>
<dbReference type="GO" id="GO:0005524">
    <property type="term" value="F:ATP binding"/>
    <property type="evidence" value="ECO:0007669"/>
    <property type="project" value="UniProtKB-KW"/>
</dbReference>
<keyword evidence="3" id="KW-0808">Transferase</keyword>
<protein>
    <recommendedName>
        <fullName evidence="1">non-specific serine/threonine protein kinase</fullName>
        <ecNumber evidence="1">2.7.11.1</ecNumber>
    </recommendedName>
</protein>
<organism evidence="11 12">
    <name type="scientific">Cajanus cajan</name>
    <name type="common">Pigeon pea</name>
    <name type="synonym">Cajanus indicus</name>
    <dbReference type="NCBI Taxonomy" id="3821"/>
    <lineage>
        <taxon>Eukaryota</taxon>
        <taxon>Viridiplantae</taxon>
        <taxon>Streptophyta</taxon>
        <taxon>Embryophyta</taxon>
        <taxon>Tracheophyta</taxon>
        <taxon>Spermatophyta</taxon>
        <taxon>Magnoliopsida</taxon>
        <taxon>eudicotyledons</taxon>
        <taxon>Gunneridae</taxon>
        <taxon>Pentapetalae</taxon>
        <taxon>rosids</taxon>
        <taxon>fabids</taxon>
        <taxon>Fabales</taxon>
        <taxon>Fabaceae</taxon>
        <taxon>Papilionoideae</taxon>
        <taxon>50 kb inversion clade</taxon>
        <taxon>NPAAA clade</taxon>
        <taxon>indigoferoid/millettioid clade</taxon>
        <taxon>Phaseoleae</taxon>
        <taxon>Cajanus</taxon>
    </lineage>
</organism>
<dbReference type="Pfam" id="PF00069">
    <property type="entry name" value="Pkinase"/>
    <property type="match status" value="1"/>
</dbReference>
<dbReference type="PROSITE" id="PS50011">
    <property type="entry name" value="PROTEIN_KINASE_DOM"/>
    <property type="match status" value="1"/>
</dbReference>
<evidence type="ECO:0000256" key="5">
    <source>
        <dbReference type="ARBA" id="ARBA00022777"/>
    </source>
</evidence>
<feature type="region of interest" description="Disordered" evidence="9">
    <location>
        <begin position="618"/>
        <end position="640"/>
    </location>
</feature>
<dbReference type="SMART" id="SM00220">
    <property type="entry name" value="S_TKc"/>
    <property type="match status" value="1"/>
</dbReference>
<keyword evidence="6" id="KW-0067">ATP-binding</keyword>
<evidence type="ECO:0000256" key="7">
    <source>
        <dbReference type="ARBA" id="ARBA00047899"/>
    </source>
</evidence>
<dbReference type="Gene3D" id="3.30.200.20">
    <property type="entry name" value="Phosphorylase Kinase, domain 1"/>
    <property type="match status" value="1"/>
</dbReference>
<dbReference type="InterPro" id="IPR011009">
    <property type="entry name" value="Kinase-like_dom_sf"/>
</dbReference>
<keyword evidence="4" id="KW-0547">Nucleotide-binding</keyword>
<keyword evidence="5 11" id="KW-0418">Kinase</keyword>
<keyword evidence="12" id="KW-1185">Reference proteome</keyword>
<name>A0A151TFI4_CAJCA</name>
<dbReference type="GO" id="GO:0004674">
    <property type="term" value="F:protein serine/threonine kinase activity"/>
    <property type="evidence" value="ECO:0007669"/>
    <property type="project" value="UniProtKB-KW"/>
</dbReference>
<comment type="catalytic activity">
    <reaction evidence="7">
        <text>L-threonyl-[protein] + ATP = O-phospho-L-threonyl-[protein] + ADP + H(+)</text>
        <dbReference type="Rhea" id="RHEA:46608"/>
        <dbReference type="Rhea" id="RHEA-COMP:11060"/>
        <dbReference type="Rhea" id="RHEA-COMP:11605"/>
        <dbReference type="ChEBI" id="CHEBI:15378"/>
        <dbReference type="ChEBI" id="CHEBI:30013"/>
        <dbReference type="ChEBI" id="CHEBI:30616"/>
        <dbReference type="ChEBI" id="CHEBI:61977"/>
        <dbReference type="ChEBI" id="CHEBI:456216"/>
        <dbReference type="EC" id="2.7.11.1"/>
    </reaction>
</comment>
<evidence type="ECO:0000256" key="1">
    <source>
        <dbReference type="ARBA" id="ARBA00012513"/>
    </source>
</evidence>
<reference evidence="11 12" key="1">
    <citation type="journal article" date="2012" name="Nat. Biotechnol.">
        <title>Draft genome sequence of pigeonpea (Cajanus cajan), an orphan legume crop of resource-poor farmers.</title>
        <authorList>
            <person name="Varshney R.K."/>
            <person name="Chen W."/>
            <person name="Li Y."/>
            <person name="Bharti A.K."/>
            <person name="Saxena R.K."/>
            <person name="Schlueter J.A."/>
            <person name="Donoghue M.T."/>
            <person name="Azam S."/>
            <person name="Fan G."/>
            <person name="Whaley A.M."/>
            <person name="Farmer A.D."/>
            <person name="Sheridan J."/>
            <person name="Iwata A."/>
            <person name="Tuteja R."/>
            <person name="Penmetsa R.V."/>
            <person name="Wu W."/>
            <person name="Upadhyaya H.D."/>
            <person name="Yang S.P."/>
            <person name="Shah T."/>
            <person name="Saxena K.B."/>
            <person name="Michael T."/>
            <person name="McCombie W.R."/>
            <person name="Yang B."/>
            <person name="Zhang G."/>
            <person name="Yang H."/>
            <person name="Wang J."/>
            <person name="Spillane C."/>
            <person name="Cook D.R."/>
            <person name="May G.D."/>
            <person name="Xu X."/>
            <person name="Jackson S.A."/>
        </authorList>
    </citation>
    <scope>NUCLEOTIDE SEQUENCE [LARGE SCALE GENOMIC DNA]</scope>
    <source>
        <strain evidence="12">cv. Asha</strain>
    </source>
</reference>
<evidence type="ECO:0000256" key="9">
    <source>
        <dbReference type="SAM" id="MobiDB-lite"/>
    </source>
</evidence>
<gene>
    <name evidence="11" type="ORF">KK1_012073</name>
</gene>